<gene>
    <name evidence="3" type="ORF">BK670_21575</name>
</gene>
<dbReference type="RefSeq" id="WP_123453086.1">
    <property type="nucleotide sequence ID" value="NZ_MOBX01000015.1"/>
</dbReference>
<sequence>MNKVWIVIAAYNEASVISRVVEDVRLVFENVVVVDDGSSDETYSELKKTGAWCIAHPINLGQGAALQTGIEFAIKNDAEYIVTFDADGQHSIQDVVGMLNLIKTGDIDVVLGSRFLGNAVGITKFRRVFLKCAAFFTGVVSGVWLTDAHNGLRVFTVNAARQIKIRQNRMSHASEIIDIIGACRLVVKEYPVTITYTEYSIAKGQKLSNSFSILLEQLSSKFIR</sequence>
<dbReference type="Pfam" id="PF00535">
    <property type="entry name" value="Glycos_transf_2"/>
    <property type="match status" value="1"/>
</dbReference>
<proteinExistence type="predicted"/>
<dbReference type="CDD" id="cd04179">
    <property type="entry name" value="DPM_DPG-synthase_like"/>
    <property type="match status" value="1"/>
</dbReference>
<evidence type="ECO:0000256" key="1">
    <source>
        <dbReference type="ARBA" id="ARBA00022519"/>
    </source>
</evidence>
<evidence type="ECO:0000313" key="3">
    <source>
        <dbReference type="EMBL" id="RON77842.1"/>
    </source>
</evidence>
<dbReference type="InterPro" id="IPR050256">
    <property type="entry name" value="Glycosyltransferase_2"/>
</dbReference>
<evidence type="ECO:0000259" key="2">
    <source>
        <dbReference type="Pfam" id="PF00535"/>
    </source>
</evidence>
<dbReference type="GO" id="GO:0016740">
    <property type="term" value="F:transferase activity"/>
    <property type="evidence" value="ECO:0007669"/>
    <property type="project" value="UniProtKB-KW"/>
</dbReference>
<reference evidence="3 4" key="1">
    <citation type="submission" date="2016-10" db="EMBL/GenBank/DDBJ databases">
        <title>Comparative genome analysis of multiple Pseudomonas spp. focuses on biocontrol and plant growth promoting traits.</title>
        <authorList>
            <person name="Tao X.-Y."/>
            <person name="Taylor C.G."/>
        </authorList>
    </citation>
    <scope>NUCLEOTIDE SEQUENCE [LARGE SCALE GENOMIC DNA]</scope>
    <source>
        <strain evidence="3 4">28B5</strain>
    </source>
</reference>
<evidence type="ECO:0000313" key="4">
    <source>
        <dbReference type="Proteomes" id="UP000285378"/>
    </source>
</evidence>
<accession>A0A423M6P8</accession>
<organism evidence="3 4">
    <name type="scientific">Pseudomonas fluorescens</name>
    <dbReference type="NCBI Taxonomy" id="294"/>
    <lineage>
        <taxon>Bacteria</taxon>
        <taxon>Pseudomonadati</taxon>
        <taxon>Pseudomonadota</taxon>
        <taxon>Gammaproteobacteria</taxon>
        <taxon>Pseudomonadales</taxon>
        <taxon>Pseudomonadaceae</taxon>
        <taxon>Pseudomonas</taxon>
    </lineage>
</organism>
<dbReference type="EMBL" id="MOBX01000015">
    <property type="protein sequence ID" value="RON77842.1"/>
    <property type="molecule type" value="Genomic_DNA"/>
</dbReference>
<dbReference type="InterPro" id="IPR001173">
    <property type="entry name" value="Glyco_trans_2-like"/>
</dbReference>
<feature type="domain" description="Glycosyltransferase 2-like" evidence="2">
    <location>
        <begin position="6"/>
        <end position="155"/>
    </location>
</feature>
<dbReference type="AlphaFoldDB" id="A0A423M6P8"/>
<keyword evidence="3" id="KW-0808">Transferase</keyword>
<dbReference type="Proteomes" id="UP000285378">
    <property type="component" value="Unassembled WGS sequence"/>
</dbReference>
<keyword evidence="1" id="KW-0997">Cell inner membrane</keyword>
<name>A0A423M6P8_PSEFL</name>
<dbReference type="PANTHER" id="PTHR48090:SF7">
    <property type="entry name" value="RFBJ PROTEIN"/>
    <property type="match status" value="1"/>
</dbReference>
<dbReference type="Gene3D" id="3.90.550.10">
    <property type="entry name" value="Spore Coat Polysaccharide Biosynthesis Protein SpsA, Chain A"/>
    <property type="match status" value="1"/>
</dbReference>
<dbReference type="OrthoDB" id="9802649at2"/>
<dbReference type="SUPFAM" id="SSF53448">
    <property type="entry name" value="Nucleotide-diphospho-sugar transferases"/>
    <property type="match status" value="1"/>
</dbReference>
<keyword evidence="1" id="KW-0472">Membrane</keyword>
<comment type="caution">
    <text evidence="3">The sequence shown here is derived from an EMBL/GenBank/DDBJ whole genome shotgun (WGS) entry which is preliminary data.</text>
</comment>
<dbReference type="PANTHER" id="PTHR48090">
    <property type="entry name" value="UNDECAPRENYL-PHOSPHATE 4-DEOXY-4-FORMAMIDO-L-ARABINOSE TRANSFERASE-RELATED"/>
    <property type="match status" value="1"/>
</dbReference>
<protein>
    <submittedName>
        <fullName evidence="3">Cell wall biosynthesis glycosyltransferase</fullName>
    </submittedName>
</protein>
<keyword evidence="1" id="KW-1003">Cell membrane</keyword>
<dbReference type="InterPro" id="IPR029044">
    <property type="entry name" value="Nucleotide-diphossugar_trans"/>
</dbReference>